<protein>
    <submittedName>
        <fullName evidence="13">DEAD/DEAH box helicase domain-containing protein</fullName>
    </submittedName>
</protein>
<evidence type="ECO:0000313" key="14">
    <source>
        <dbReference type="Proteomes" id="UP001201812"/>
    </source>
</evidence>
<dbReference type="GO" id="GO:0006281">
    <property type="term" value="P:DNA repair"/>
    <property type="evidence" value="ECO:0007669"/>
    <property type="project" value="UniProtKB-KW"/>
</dbReference>
<dbReference type="Pfam" id="PF20470">
    <property type="entry name" value="HTH_61"/>
    <property type="match status" value="1"/>
</dbReference>
<evidence type="ECO:0000256" key="10">
    <source>
        <dbReference type="SAM" id="MobiDB-lite"/>
    </source>
</evidence>
<dbReference type="PANTHER" id="PTHR47961">
    <property type="entry name" value="DNA POLYMERASE THETA, PUTATIVE (AFU_ORTHOLOGUE AFUA_1G05260)-RELATED"/>
    <property type="match status" value="1"/>
</dbReference>
<feature type="domain" description="Helicase C-terminal" evidence="12">
    <location>
        <begin position="455"/>
        <end position="640"/>
    </location>
</feature>
<dbReference type="InterPro" id="IPR050474">
    <property type="entry name" value="Hel308_SKI2-like"/>
</dbReference>
<dbReference type="Gene3D" id="1.10.150.20">
    <property type="entry name" value="5' to 3' exonuclease, C-terminal subdomain"/>
    <property type="match status" value="1"/>
</dbReference>
<dbReference type="GO" id="GO:0005524">
    <property type="term" value="F:ATP binding"/>
    <property type="evidence" value="ECO:0007669"/>
    <property type="project" value="UniProtKB-KW"/>
</dbReference>
<dbReference type="FunFam" id="3.40.50.300:FF:000813">
    <property type="entry name" value="helicase POLQ-like isoform X1"/>
    <property type="match status" value="1"/>
</dbReference>
<dbReference type="GO" id="GO:0016787">
    <property type="term" value="F:hydrolase activity"/>
    <property type="evidence" value="ECO:0007669"/>
    <property type="project" value="UniProtKB-KW"/>
</dbReference>
<dbReference type="CDD" id="cd18795">
    <property type="entry name" value="SF2_C_Ski2"/>
    <property type="match status" value="1"/>
</dbReference>
<dbReference type="Pfam" id="PF21099">
    <property type="entry name" value="POLQ_helical"/>
    <property type="match status" value="1"/>
</dbReference>
<keyword evidence="14" id="KW-1185">Reference proteome</keyword>
<evidence type="ECO:0000256" key="8">
    <source>
        <dbReference type="ARBA" id="ARBA00023242"/>
    </source>
</evidence>
<dbReference type="Pfam" id="PF00271">
    <property type="entry name" value="Helicase_C"/>
    <property type="match status" value="1"/>
</dbReference>
<dbReference type="GO" id="GO:0003676">
    <property type="term" value="F:nucleic acid binding"/>
    <property type="evidence" value="ECO:0007669"/>
    <property type="project" value="InterPro"/>
</dbReference>
<evidence type="ECO:0000256" key="7">
    <source>
        <dbReference type="ARBA" id="ARBA00023204"/>
    </source>
</evidence>
<dbReference type="GO" id="GO:0005634">
    <property type="term" value="C:nucleus"/>
    <property type="evidence" value="ECO:0007669"/>
    <property type="project" value="UniProtKB-SubCell"/>
</dbReference>
<dbReference type="Gene3D" id="3.40.50.300">
    <property type="entry name" value="P-loop containing nucleotide triphosphate hydrolases"/>
    <property type="match status" value="2"/>
</dbReference>
<dbReference type="PROSITE" id="PS51192">
    <property type="entry name" value="HELICASE_ATP_BIND_1"/>
    <property type="match status" value="1"/>
</dbReference>
<evidence type="ECO:0000256" key="1">
    <source>
        <dbReference type="ARBA" id="ARBA00004123"/>
    </source>
</evidence>
<dbReference type="InterPro" id="IPR027417">
    <property type="entry name" value="P-loop_NTPase"/>
</dbReference>
<dbReference type="CDD" id="cd18026">
    <property type="entry name" value="DEXHc_POLQ-like"/>
    <property type="match status" value="1"/>
</dbReference>
<keyword evidence="7" id="KW-0234">DNA repair</keyword>
<comment type="caution">
    <text evidence="13">The sequence shown here is derived from an EMBL/GenBank/DDBJ whole genome shotgun (WGS) entry which is preliminary data.</text>
</comment>
<dbReference type="InterPro" id="IPR036390">
    <property type="entry name" value="WH_DNA-bd_sf"/>
</dbReference>
<accession>A0AAD4MZ80</accession>
<comment type="subcellular location">
    <subcellularLocation>
        <location evidence="1">Nucleus</location>
    </subcellularLocation>
</comment>
<dbReference type="InterPro" id="IPR048960">
    <property type="entry name" value="POLQ-like_helical"/>
</dbReference>
<organism evidence="13 14">
    <name type="scientific">Ditylenchus destructor</name>
    <dbReference type="NCBI Taxonomy" id="166010"/>
    <lineage>
        <taxon>Eukaryota</taxon>
        <taxon>Metazoa</taxon>
        <taxon>Ecdysozoa</taxon>
        <taxon>Nematoda</taxon>
        <taxon>Chromadorea</taxon>
        <taxon>Rhabditida</taxon>
        <taxon>Tylenchina</taxon>
        <taxon>Tylenchomorpha</taxon>
        <taxon>Sphaerularioidea</taxon>
        <taxon>Anguinidae</taxon>
        <taxon>Anguininae</taxon>
        <taxon>Ditylenchus</taxon>
    </lineage>
</organism>
<keyword evidence="8" id="KW-0539">Nucleus</keyword>
<feature type="region of interest" description="Disordered" evidence="10">
    <location>
        <begin position="152"/>
        <end position="174"/>
    </location>
</feature>
<dbReference type="GO" id="GO:0043138">
    <property type="term" value="F:3'-5' DNA helicase activity"/>
    <property type="evidence" value="ECO:0007669"/>
    <property type="project" value="UniProtKB-EC"/>
</dbReference>
<feature type="compositionally biased region" description="Polar residues" evidence="10">
    <location>
        <begin position="78"/>
        <end position="95"/>
    </location>
</feature>
<evidence type="ECO:0000256" key="3">
    <source>
        <dbReference type="ARBA" id="ARBA00022763"/>
    </source>
</evidence>
<dbReference type="InterPro" id="IPR014001">
    <property type="entry name" value="Helicase_ATP-bd"/>
</dbReference>
<dbReference type="InterPro" id="IPR046931">
    <property type="entry name" value="HTH_61"/>
</dbReference>
<dbReference type="EMBL" id="JAKKPZ010000032">
    <property type="protein sequence ID" value="KAI1709078.1"/>
    <property type="molecule type" value="Genomic_DNA"/>
</dbReference>
<feature type="compositionally biased region" description="Polar residues" evidence="10">
    <location>
        <begin position="38"/>
        <end position="55"/>
    </location>
</feature>
<sequence>MAPNIANRRRSRPSEIPITDTEQRRRSSIPQNVHRESWSLNSSIASKGRTSTSSIAKDADHRRRSSIANAVLRETWSNTSANNSRASIGSTTINGDQDGRRRSSIVNAVLRETWSNTSVNNSRTSIGMAKMEVDENSLANAVRRDRHWMAPVPEPDPLNDTSLWGDQLEPPEDNDSMNSSINDTKMTSMCIHSSNESLNDGPRTFAKMLRDLRLPDSVAAFYANRNIEELYDWQDECLKDRRLLKDRSNYIISLPTSAGKTLIAELLMLRETMVNRRNCIMILPYVAIVQELVHYLSRFEKEFGIYIEEYAKRKGRIPPLKRRDDKRSIYICTIEKANSLVNSMIDADVDRVTNIGLVIVDELHMLGDGSRGATLEMCVSKLLCKSNAQIVGMSATLSNFPDLQRFLNGAHVFGTDFRPIELTEYYKIDSALYSIKTQQQMDKIPPNRHKEDPDGLFHLLVPAAHGRSVIIFCSTKDHCERTCQLITRFAHKNLKEENSEKRRKVVEELKREHDYKLDEVLEKGMLNGIAYHHADLTYEERMCIENAFKDGLIRIICATSTLAAGVNLPCRRVIIRTPMVGRSRLTKDRYLQMVGRAGRAGLEKRGESIVMLKGAPEVNWFVEMVNGPLVSCRSSLSDEGILESFYLDLIALKVCKTADDLRDTILKKTLYGIQSQGYNQKPTEDQSQNKIDVTFKIDEVLERLVNKEMIEIKSGGILQITEKGLATFSSNMSPDDALDMDNLLLKNMSGGLVLHSCFHLIFMVIPIDCRLGYASKVDWDLFFEQLTQLSPGELALLEKMGMSIGEIGRLMGKIVQPDPKSERLRAYIAFMLYEMLKGKTLWEVSKTFGISRGALQATLQDVLANTSSVLRYAEKIQALWPLKAMLPEFLKLFTQCSKKELIPLLQVDHIKEPRAKLLYSRGYRTIKEIADADPADLVRTLEGHLSYYQAERIVSSAQIIIRDRLAEKDEELAEDLGI</sequence>
<dbReference type="SMART" id="SM00487">
    <property type="entry name" value="DEXDc"/>
    <property type="match status" value="1"/>
</dbReference>
<keyword evidence="2" id="KW-0547">Nucleotide-binding</keyword>
<dbReference type="SUPFAM" id="SSF158702">
    <property type="entry name" value="Sec63 N-terminal domain-like"/>
    <property type="match status" value="1"/>
</dbReference>
<keyword evidence="6" id="KW-0067">ATP-binding</keyword>
<dbReference type="Pfam" id="PF25453">
    <property type="entry name" value="DUF7898"/>
    <property type="match status" value="1"/>
</dbReference>
<evidence type="ECO:0000256" key="2">
    <source>
        <dbReference type="ARBA" id="ARBA00022741"/>
    </source>
</evidence>
<gene>
    <name evidence="13" type="ORF">DdX_11476</name>
</gene>
<dbReference type="AlphaFoldDB" id="A0AAD4MZ80"/>
<evidence type="ECO:0000256" key="6">
    <source>
        <dbReference type="ARBA" id="ARBA00022840"/>
    </source>
</evidence>
<feature type="region of interest" description="Disordered" evidence="10">
    <location>
        <begin position="1"/>
        <end position="63"/>
    </location>
</feature>
<evidence type="ECO:0000256" key="9">
    <source>
        <dbReference type="ARBA" id="ARBA00048988"/>
    </source>
</evidence>
<proteinExistence type="predicted"/>
<feature type="domain" description="Helicase ATP-binding" evidence="11">
    <location>
        <begin position="241"/>
        <end position="415"/>
    </location>
</feature>
<feature type="region of interest" description="Disordered" evidence="10">
    <location>
        <begin position="78"/>
        <end position="100"/>
    </location>
</feature>
<evidence type="ECO:0000259" key="12">
    <source>
        <dbReference type="PROSITE" id="PS51194"/>
    </source>
</evidence>
<dbReference type="Proteomes" id="UP001201812">
    <property type="component" value="Unassembled WGS sequence"/>
</dbReference>
<reference evidence="13" key="1">
    <citation type="submission" date="2022-01" db="EMBL/GenBank/DDBJ databases">
        <title>Genome Sequence Resource for Two Populations of Ditylenchus destructor, the Migratory Endoparasitic Phytonematode.</title>
        <authorList>
            <person name="Zhang H."/>
            <person name="Lin R."/>
            <person name="Xie B."/>
        </authorList>
    </citation>
    <scope>NUCLEOTIDE SEQUENCE</scope>
    <source>
        <strain evidence="13">BazhouSP</strain>
    </source>
</reference>
<evidence type="ECO:0000256" key="5">
    <source>
        <dbReference type="ARBA" id="ARBA00022806"/>
    </source>
</evidence>
<keyword evidence="4" id="KW-0378">Hydrolase</keyword>
<dbReference type="PROSITE" id="PS51194">
    <property type="entry name" value="HELICASE_CTER"/>
    <property type="match status" value="1"/>
</dbReference>
<dbReference type="Pfam" id="PF00270">
    <property type="entry name" value="DEAD"/>
    <property type="match status" value="1"/>
</dbReference>
<dbReference type="InterPro" id="IPR011545">
    <property type="entry name" value="DEAD/DEAH_box_helicase_dom"/>
</dbReference>
<dbReference type="PANTHER" id="PTHR47961:SF12">
    <property type="entry name" value="HELICASE POLQ-LIKE"/>
    <property type="match status" value="1"/>
</dbReference>
<keyword evidence="5 13" id="KW-0347">Helicase</keyword>
<dbReference type="SUPFAM" id="SSF52540">
    <property type="entry name" value="P-loop containing nucleoside triphosphate hydrolases"/>
    <property type="match status" value="1"/>
</dbReference>
<dbReference type="Gene3D" id="1.10.3380.30">
    <property type="match status" value="1"/>
</dbReference>
<keyword evidence="3" id="KW-0227">DNA damage</keyword>
<comment type="catalytic activity">
    <reaction evidence="9">
        <text>ATP + H2O = ADP + phosphate + H(+)</text>
        <dbReference type="Rhea" id="RHEA:13065"/>
        <dbReference type="ChEBI" id="CHEBI:15377"/>
        <dbReference type="ChEBI" id="CHEBI:15378"/>
        <dbReference type="ChEBI" id="CHEBI:30616"/>
        <dbReference type="ChEBI" id="CHEBI:43474"/>
        <dbReference type="ChEBI" id="CHEBI:456216"/>
        <dbReference type="EC" id="5.6.2.4"/>
    </reaction>
</comment>
<dbReference type="SMART" id="SM00490">
    <property type="entry name" value="HELICc"/>
    <property type="match status" value="1"/>
</dbReference>
<evidence type="ECO:0000313" key="13">
    <source>
        <dbReference type="EMBL" id="KAI1709078.1"/>
    </source>
</evidence>
<dbReference type="InterPro" id="IPR057220">
    <property type="entry name" value="DUF7898"/>
</dbReference>
<evidence type="ECO:0000259" key="11">
    <source>
        <dbReference type="PROSITE" id="PS51192"/>
    </source>
</evidence>
<name>A0AAD4MZ80_9BILA</name>
<evidence type="ECO:0000256" key="4">
    <source>
        <dbReference type="ARBA" id="ARBA00022801"/>
    </source>
</evidence>
<dbReference type="SUPFAM" id="SSF46785">
    <property type="entry name" value="Winged helix' DNA-binding domain"/>
    <property type="match status" value="1"/>
</dbReference>
<dbReference type="InterPro" id="IPR001650">
    <property type="entry name" value="Helicase_C-like"/>
</dbReference>